<keyword evidence="2" id="KW-0472">Membrane</keyword>
<comment type="caution">
    <text evidence="4">The sequence shown here is derived from an EMBL/GenBank/DDBJ whole genome shotgun (WGS) entry which is preliminary data.</text>
</comment>
<keyword evidence="2" id="KW-1133">Transmembrane helix</keyword>
<dbReference type="Proteomes" id="UP001550348">
    <property type="component" value="Unassembled WGS sequence"/>
</dbReference>
<feature type="transmembrane region" description="Helical" evidence="2">
    <location>
        <begin position="55"/>
        <end position="79"/>
    </location>
</feature>
<dbReference type="InterPro" id="IPR025565">
    <property type="entry name" value="DUF4328"/>
</dbReference>
<protein>
    <submittedName>
        <fullName evidence="4">DUF4328 domain-containing protein</fullName>
    </submittedName>
</protein>
<reference evidence="4 5" key="1">
    <citation type="submission" date="2024-06" db="EMBL/GenBank/DDBJ databases">
        <title>The Natural Products Discovery Center: Release of the First 8490 Sequenced Strains for Exploring Actinobacteria Biosynthetic Diversity.</title>
        <authorList>
            <person name="Kalkreuter E."/>
            <person name="Kautsar S.A."/>
            <person name="Yang D."/>
            <person name="Bader C.D."/>
            <person name="Teijaro C.N."/>
            <person name="Fluegel L."/>
            <person name="Davis C.M."/>
            <person name="Simpson J.R."/>
            <person name="Lauterbach L."/>
            <person name="Steele A.D."/>
            <person name="Gui C."/>
            <person name="Meng S."/>
            <person name="Li G."/>
            <person name="Viehrig K."/>
            <person name="Ye F."/>
            <person name="Su P."/>
            <person name="Kiefer A.F."/>
            <person name="Nichols A."/>
            <person name="Cepeda A.J."/>
            <person name="Yan W."/>
            <person name="Fan B."/>
            <person name="Jiang Y."/>
            <person name="Adhikari A."/>
            <person name="Zheng C.-J."/>
            <person name="Schuster L."/>
            <person name="Cowan T.M."/>
            <person name="Smanski M.J."/>
            <person name="Chevrette M.G."/>
            <person name="De Carvalho L.P.S."/>
            <person name="Shen B."/>
        </authorList>
    </citation>
    <scope>NUCLEOTIDE SEQUENCE [LARGE SCALE GENOMIC DNA]</scope>
    <source>
        <strain evidence="4 5">NPDC006286</strain>
    </source>
</reference>
<dbReference type="RefSeq" id="WP_355665482.1">
    <property type="nucleotide sequence ID" value="NZ_JBEXRX010000047.1"/>
</dbReference>
<feature type="transmembrane region" description="Helical" evidence="2">
    <location>
        <begin position="235"/>
        <end position="252"/>
    </location>
</feature>
<feature type="transmembrane region" description="Helical" evidence="2">
    <location>
        <begin position="146"/>
        <end position="169"/>
    </location>
</feature>
<evidence type="ECO:0000259" key="3">
    <source>
        <dbReference type="Pfam" id="PF14219"/>
    </source>
</evidence>
<organism evidence="4 5">
    <name type="scientific">Micromonospora fulviviridis</name>
    <dbReference type="NCBI Taxonomy" id="47860"/>
    <lineage>
        <taxon>Bacteria</taxon>
        <taxon>Bacillati</taxon>
        <taxon>Actinomycetota</taxon>
        <taxon>Actinomycetes</taxon>
        <taxon>Micromonosporales</taxon>
        <taxon>Micromonosporaceae</taxon>
        <taxon>Micromonospora</taxon>
    </lineage>
</organism>
<keyword evidence="2" id="KW-0812">Transmembrane</keyword>
<dbReference type="Pfam" id="PF14219">
    <property type="entry name" value="DUF4328"/>
    <property type="match status" value="1"/>
</dbReference>
<accession>A0ABV2VLM4</accession>
<name>A0ABV2VLM4_9ACTN</name>
<feature type="transmembrane region" description="Helical" evidence="2">
    <location>
        <begin position="181"/>
        <end position="199"/>
    </location>
</feature>
<dbReference type="EMBL" id="JBEXRX010000047">
    <property type="protein sequence ID" value="MEU0153690.1"/>
    <property type="molecule type" value="Genomic_DNA"/>
</dbReference>
<feature type="region of interest" description="Disordered" evidence="1">
    <location>
        <begin position="314"/>
        <end position="340"/>
    </location>
</feature>
<feature type="transmembrane region" description="Helical" evidence="2">
    <location>
        <begin position="100"/>
        <end position="126"/>
    </location>
</feature>
<sequence>MCAPLYAHTFRTVAMQCQTCGDATSPAYNECQRCATPLGLPALLPGQPTYPVRGFGAAAAVAVGAATLLYLPGALFPLIGARMAQSAEARRDGDLLLGAVVAEGLLALLYLVALLVAGVLVIIWTWRVRKNLDAFPGALPSLGPAWAIAGWLVPLANLVVPARVLANVARDSLWRRRTPPLVVLWWAAWLVFLVADAAINKLDNDRYADLAETPRSRAQFAAYVDHYQQALGPRLVPALACLVAGVPFVVLIRRISAAQQDRIAKAAPVWSGWPGHPAHAGWHAHPAWPGHPAWPAPGWPAGAVPAYPVQPVTGVSPQVAGDPSATSPQVPPGSGGTIGA</sequence>
<proteinExistence type="predicted"/>
<evidence type="ECO:0000313" key="4">
    <source>
        <dbReference type="EMBL" id="MEU0153690.1"/>
    </source>
</evidence>
<feature type="domain" description="DUF4328" evidence="3">
    <location>
        <begin position="98"/>
        <end position="256"/>
    </location>
</feature>
<evidence type="ECO:0000256" key="1">
    <source>
        <dbReference type="SAM" id="MobiDB-lite"/>
    </source>
</evidence>
<evidence type="ECO:0000313" key="5">
    <source>
        <dbReference type="Proteomes" id="UP001550348"/>
    </source>
</evidence>
<gene>
    <name evidence="4" type="ORF">ABZ071_17525</name>
</gene>
<keyword evidence="5" id="KW-1185">Reference proteome</keyword>
<evidence type="ECO:0000256" key="2">
    <source>
        <dbReference type="SAM" id="Phobius"/>
    </source>
</evidence>